<dbReference type="AlphaFoldDB" id="C5KLA3"/>
<sequence length="412" mass="46307">MSEPPPPSSLSGTEIIVRRRRGRPPKRKRSIEEPPAIPPREDATESTTSTSELGCPLTMPDFQGETSGSADSQALRDVAEQYLARKIIVKSEATRDDKIRWDMRFFVGWIDGESRSLAEITECAPTAAELQLTCTHGRHKKDRDVVGSQDMYFVHPDKARLCGLMPHLEQEQWFEQYKLPYCRYTDDADDACETMLPNYFPQPWKDCCSTEDDDTRLILSGRTCSLELLLQKAYALGDNEALTVRWSRIFGGGRGVFAMKSFHKNEVITLYSGHLFSEAQRHWMKDNFGGALSSHCIPLMHKLIYVDGLFTCLMKGMYVGQLINMGGSGSSFNNVEFCPIEVSVVEPRSTRSCKRTPASPLATSVTATGVEMLVVKATRYIHPGEELYGSYGSAFWNKRDCDCREPPPVVFP</sequence>
<name>C5KLA3_PERM5</name>
<dbReference type="Pfam" id="PF00856">
    <property type="entry name" value="SET"/>
    <property type="match status" value="1"/>
</dbReference>
<organism evidence="4">
    <name type="scientific">Perkinsus marinus (strain ATCC 50983 / TXsc)</name>
    <dbReference type="NCBI Taxonomy" id="423536"/>
    <lineage>
        <taxon>Eukaryota</taxon>
        <taxon>Sar</taxon>
        <taxon>Alveolata</taxon>
        <taxon>Perkinsozoa</taxon>
        <taxon>Perkinsea</taxon>
        <taxon>Perkinsida</taxon>
        <taxon>Perkinsidae</taxon>
        <taxon>Perkinsus</taxon>
    </lineage>
</organism>
<dbReference type="OMA" id="RFFVGWI"/>
<dbReference type="InterPro" id="IPR046341">
    <property type="entry name" value="SET_dom_sf"/>
</dbReference>
<feature type="region of interest" description="Disordered" evidence="1">
    <location>
        <begin position="1"/>
        <end position="71"/>
    </location>
</feature>
<evidence type="ECO:0000256" key="1">
    <source>
        <dbReference type="SAM" id="MobiDB-lite"/>
    </source>
</evidence>
<protein>
    <recommendedName>
        <fullName evidence="2">SET domain-containing protein</fullName>
    </recommendedName>
</protein>
<accession>C5KLA3</accession>
<feature type="compositionally biased region" description="Basic residues" evidence="1">
    <location>
        <begin position="18"/>
        <end position="29"/>
    </location>
</feature>
<dbReference type="GeneID" id="9061530"/>
<dbReference type="InterPro" id="IPR001214">
    <property type="entry name" value="SET_dom"/>
</dbReference>
<dbReference type="PROSITE" id="PS50280">
    <property type="entry name" value="SET"/>
    <property type="match status" value="1"/>
</dbReference>
<dbReference type="RefSeq" id="XP_002782980.1">
    <property type="nucleotide sequence ID" value="XM_002782934.1"/>
</dbReference>
<reference evidence="3 4" key="1">
    <citation type="submission" date="2008-07" db="EMBL/GenBank/DDBJ databases">
        <authorList>
            <person name="El-Sayed N."/>
            <person name="Caler E."/>
            <person name="Inman J."/>
            <person name="Amedeo P."/>
            <person name="Hass B."/>
            <person name="Wortman J."/>
        </authorList>
    </citation>
    <scope>NUCLEOTIDE SEQUENCE [LARGE SCALE GENOMIC DNA]</scope>
    <source>
        <strain evidence="4">ATCC 50983 / TXsc</strain>
    </source>
</reference>
<evidence type="ECO:0000313" key="3">
    <source>
        <dbReference type="EMBL" id="EER14776.1"/>
    </source>
</evidence>
<keyword evidence="4" id="KW-1185">Reference proteome</keyword>
<evidence type="ECO:0000313" key="4">
    <source>
        <dbReference type="Proteomes" id="UP000007800"/>
    </source>
</evidence>
<evidence type="ECO:0000259" key="2">
    <source>
        <dbReference type="PROSITE" id="PS50280"/>
    </source>
</evidence>
<dbReference type="SUPFAM" id="SSF82199">
    <property type="entry name" value="SET domain"/>
    <property type="match status" value="1"/>
</dbReference>
<feature type="domain" description="SET" evidence="2">
    <location>
        <begin position="240"/>
        <end position="392"/>
    </location>
</feature>
<gene>
    <name evidence="3" type="ORF">Pmar_PMAR015321</name>
</gene>
<dbReference type="InParanoid" id="C5KLA3"/>
<dbReference type="EMBL" id="GG673921">
    <property type="protein sequence ID" value="EER14776.1"/>
    <property type="molecule type" value="Genomic_DNA"/>
</dbReference>
<proteinExistence type="predicted"/>
<dbReference type="Gene3D" id="2.170.270.10">
    <property type="entry name" value="SET domain"/>
    <property type="match status" value="1"/>
</dbReference>
<dbReference type="Proteomes" id="UP000007800">
    <property type="component" value="Unassembled WGS sequence"/>
</dbReference>
<dbReference type="OrthoDB" id="410212at2759"/>